<dbReference type="Proteomes" id="UP001529510">
    <property type="component" value="Unassembled WGS sequence"/>
</dbReference>
<dbReference type="AlphaFoldDB" id="A0ABD0PZM5"/>
<organism evidence="1 2">
    <name type="scientific">Cirrhinus mrigala</name>
    <name type="common">Mrigala</name>
    <dbReference type="NCBI Taxonomy" id="683832"/>
    <lineage>
        <taxon>Eukaryota</taxon>
        <taxon>Metazoa</taxon>
        <taxon>Chordata</taxon>
        <taxon>Craniata</taxon>
        <taxon>Vertebrata</taxon>
        <taxon>Euteleostomi</taxon>
        <taxon>Actinopterygii</taxon>
        <taxon>Neopterygii</taxon>
        <taxon>Teleostei</taxon>
        <taxon>Ostariophysi</taxon>
        <taxon>Cypriniformes</taxon>
        <taxon>Cyprinidae</taxon>
        <taxon>Labeoninae</taxon>
        <taxon>Labeonini</taxon>
        <taxon>Cirrhinus</taxon>
    </lineage>
</organism>
<comment type="caution">
    <text evidence="1">The sequence shown here is derived from an EMBL/GenBank/DDBJ whole genome shotgun (WGS) entry which is preliminary data.</text>
</comment>
<accession>A0ABD0PZM5</accession>
<evidence type="ECO:0000313" key="1">
    <source>
        <dbReference type="EMBL" id="KAL0178893.1"/>
    </source>
</evidence>
<name>A0ABD0PZM5_CIRMR</name>
<protein>
    <submittedName>
        <fullName evidence="1">Uncharacterized protein</fullName>
    </submittedName>
</protein>
<proteinExistence type="predicted"/>
<keyword evidence="2" id="KW-1185">Reference proteome</keyword>
<dbReference type="EMBL" id="JAMKFB020000012">
    <property type="protein sequence ID" value="KAL0178893.1"/>
    <property type="molecule type" value="Genomic_DNA"/>
</dbReference>
<feature type="non-terminal residue" evidence="1">
    <location>
        <position position="55"/>
    </location>
</feature>
<gene>
    <name evidence="1" type="ORF">M9458_024335</name>
</gene>
<feature type="non-terminal residue" evidence="1">
    <location>
        <position position="1"/>
    </location>
</feature>
<sequence>VNAETVRYSICTSKLRVKPGDIAVHGEAVVCVTPRENSKSSMYYVLQSLKQELPK</sequence>
<evidence type="ECO:0000313" key="2">
    <source>
        <dbReference type="Proteomes" id="UP001529510"/>
    </source>
</evidence>
<reference evidence="1 2" key="1">
    <citation type="submission" date="2024-05" db="EMBL/GenBank/DDBJ databases">
        <title>Genome sequencing and assembly of Indian major carp, Cirrhinus mrigala (Hamilton, 1822).</title>
        <authorList>
            <person name="Mohindra V."/>
            <person name="Chowdhury L.M."/>
            <person name="Lal K."/>
            <person name="Jena J.K."/>
        </authorList>
    </citation>
    <scope>NUCLEOTIDE SEQUENCE [LARGE SCALE GENOMIC DNA]</scope>
    <source>
        <strain evidence="1">CM1030</strain>
        <tissue evidence="1">Blood</tissue>
    </source>
</reference>